<dbReference type="InterPro" id="IPR008996">
    <property type="entry name" value="IL1/FGF"/>
</dbReference>
<dbReference type="EMBL" id="JARQWQ010000040">
    <property type="protein sequence ID" value="KAK2559304.1"/>
    <property type="molecule type" value="Genomic_DNA"/>
</dbReference>
<dbReference type="Gene3D" id="2.80.10.50">
    <property type="match status" value="1"/>
</dbReference>
<dbReference type="Proteomes" id="UP001249851">
    <property type="component" value="Unassembled WGS sequence"/>
</dbReference>
<evidence type="ECO:0000313" key="5">
    <source>
        <dbReference type="Proteomes" id="UP001249851"/>
    </source>
</evidence>
<comment type="caution">
    <text evidence="4">The sequence shown here is derived from an EMBL/GenBank/DDBJ whole genome shotgun (WGS) entry which is preliminary data.</text>
</comment>
<feature type="compositionally biased region" description="Basic residues" evidence="2">
    <location>
        <begin position="237"/>
        <end position="255"/>
    </location>
</feature>
<dbReference type="InterPro" id="IPR002209">
    <property type="entry name" value="Fibroblast_GF_fam"/>
</dbReference>
<proteinExistence type="inferred from homology"/>
<protein>
    <submittedName>
        <fullName evidence="4">Fibroblast growth factor 18</fullName>
    </submittedName>
</protein>
<dbReference type="CDD" id="cd23307">
    <property type="entry name" value="beta-trefoil_FGF8-like"/>
    <property type="match status" value="1"/>
</dbReference>
<evidence type="ECO:0000256" key="1">
    <source>
        <dbReference type="ARBA" id="ARBA00007936"/>
    </source>
</evidence>
<dbReference type="Pfam" id="PF00167">
    <property type="entry name" value="FGF"/>
    <property type="match status" value="1"/>
</dbReference>
<dbReference type="PANTHER" id="PTHR11486">
    <property type="entry name" value="FIBROBLAST GROWTH FACTOR"/>
    <property type="match status" value="1"/>
</dbReference>
<organism evidence="4 5">
    <name type="scientific">Acropora cervicornis</name>
    <name type="common">Staghorn coral</name>
    <dbReference type="NCBI Taxonomy" id="6130"/>
    <lineage>
        <taxon>Eukaryota</taxon>
        <taxon>Metazoa</taxon>
        <taxon>Cnidaria</taxon>
        <taxon>Anthozoa</taxon>
        <taxon>Hexacorallia</taxon>
        <taxon>Scleractinia</taxon>
        <taxon>Astrocoeniina</taxon>
        <taxon>Acroporidae</taxon>
        <taxon>Acropora</taxon>
    </lineage>
</organism>
<accession>A0AAD9QDH0</accession>
<sequence>MNFTFTTTTKRYLCLITLCYLLSFTLEQQNEEKKYLDNHVKMQRKRSDTRSLPFHRETQLYSRSSRSHLRIHGKKIDALGRDGDKYAKLVIESDNFGRVRIRGSLTNYYLCIKRNSTFIGRKATKSRRCVFYEKYAVNHYTEFLSAYNESWTISVSKRGKMRTGYKGRRGQKTVQFIERASKIIIKTKNVKESLYPGLRDHIEKLLRAYRTKKESTDKERPSKMPYPAGYKQETGRKGKIKRKEKGMKRRSKKALLKLLRREQRKEEI</sequence>
<feature type="compositionally biased region" description="Basic and acidic residues" evidence="2">
    <location>
        <begin position="211"/>
        <end position="222"/>
    </location>
</feature>
<feature type="region of interest" description="Disordered" evidence="2">
    <location>
        <begin position="211"/>
        <end position="268"/>
    </location>
</feature>
<dbReference type="AlphaFoldDB" id="A0AAD9QDH0"/>
<dbReference type="SUPFAM" id="SSF50353">
    <property type="entry name" value="Cytokine"/>
    <property type="match status" value="1"/>
</dbReference>
<feature type="compositionally biased region" description="Basic and acidic residues" evidence="2">
    <location>
        <begin position="259"/>
        <end position="268"/>
    </location>
</feature>
<dbReference type="GO" id="GO:0008083">
    <property type="term" value="F:growth factor activity"/>
    <property type="evidence" value="ECO:0007669"/>
    <property type="project" value="InterPro"/>
</dbReference>
<comment type="similarity">
    <text evidence="1">Belongs to the heparin-binding growth factors family.</text>
</comment>
<name>A0AAD9QDH0_ACRCE</name>
<reference evidence="4" key="2">
    <citation type="journal article" date="2023" name="Science">
        <title>Genomic signatures of disease resistance in endangered staghorn corals.</title>
        <authorList>
            <person name="Vollmer S.V."/>
            <person name="Selwyn J.D."/>
            <person name="Despard B.A."/>
            <person name="Roesel C.L."/>
        </authorList>
    </citation>
    <scope>NUCLEOTIDE SEQUENCE</scope>
    <source>
        <strain evidence="4">K2</strain>
    </source>
</reference>
<feature type="chain" id="PRO_5041972162" evidence="3">
    <location>
        <begin position="28"/>
        <end position="268"/>
    </location>
</feature>
<gene>
    <name evidence="4" type="ORF">P5673_017906</name>
</gene>
<dbReference type="SMART" id="SM00442">
    <property type="entry name" value="FGF"/>
    <property type="match status" value="1"/>
</dbReference>
<evidence type="ECO:0000256" key="3">
    <source>
        <dbReference type="SAM" id="SignalP"/>
    </source>
</evidence>
<feature type="signal peptide" evidence="3">
    <location>
        <begin position="1"/>
        <end position="27"/>
    </location>
</feature>
<keyword evidence="3" id="KW-0732">Signal</keyword>
<reference evidence="4" key="1">
    <citation type="journal article" date="2023" name="G3 (Bethesda)">
        <title>Whole genome assembly and annotation of the endangered Caribbean coral Acropora cervicornis.</title>
        <authorList>
            <person name="Selwyn J.D."/>
            <person name="Vollmer S.V."/>
        </authorList>
    </citation>
    <scope>NUCLEOTIDE SEQUENCE</scope>
    <source>
        <strain evidence="4">K2</strain>
    </source>
</reference>
<keyword evidence="5" id="KW-1185">Reference proteome</keyword>
<evidence type="ECO:0000313" key="4">
    <source>
        <dbReference type="EMBL" id="KAK2559304.1"/>
    </source>
</evidence>
<evidence type="ECO:0000256" key="2">
    <source>
        <dbReference type="SAM" id="MobiDB-lite"/>
    </source>
</evidence>